<accession>A0A1E3Q0H7</accession>
<dbReference type="OrthoDB" id="5102297at2759"/>
<evidence type="ECO:0000256" key="1">
    <source>
        <dbReference type="ARBA" id="ARBA00022723"/>
    </source>
</evidence>
<dbReference type="GO" id="GO:0003677">
    <property type="term" value="F:DNA binding"/>
    <property type="evidence" value="ECO:0007669"/>
    <property type="project" value="InterPro"/>
</dbReference>
<dbReference type="GO" id="GO:0008270">
    <property type="term" value="F:zinc ion binding"/>
    <property type="evidence" value="ECO:0007669"/>
    <property type="project" value="UniProtKB-KW"/>
</dbReference>
<dbReference type="EMBL" id="KV454298">
    <property type="protein sequence ID" value="ODQ71004.1"/>
    <property type="molecule type" value="Genomic_DNA"/>
</dbReference>
<name>A0A1E3Q0H7_LIPST</name>
<feature type="domain" description="BED-type" evidence="5">
    <location>
        <begin position="43"/>
        <end position="102"/>
    </location>
</feature>
<evidence type="ECO:0000313" key="7">
    <source>
        <dbReference type="Proteomes" id="UP000094385"/>
    </source>
</evidence>
<evidence type="ECO:0000259" key="5">
    <source>
        <dbReference type="PROSITE" id="PS50808"/>
    </source>
</evidence>
<evidence type="ECO:0000256" key="4">
    <source>
        <dbReference type="PROSITE-ProRule" id="PRU00027"/>
    </source>
</evidence>
<keyword evidence="2 4" id="KW-0863">Zinc-finger</keyword>
<keyword evidence="1" id="KW-0479">Metal-binding</keyword>
<keyword evidence="3" id="KW-0862">Zinc</keyword>
<dbReference type="PROSITE" id="PS50808">
    <property type="entry name" value="ZF_BED"/>
    <property type="match status" value="1"/>
</dbReference>
<evidence type="ECO:0000256" key="2">
    <source>
        <dbReference type="ARBA" id="ARBA00022771"/>
    </source>
</evidence>
<dbReference type="Proteomes" id="UP000094385">
    <property type="component" value="Unassembled WGS sequence"/>
</dbReference>
<reference evidence="6 7" key="1">
    <citation type="journal article" date="2016" name="Proc. Natl. Acad. Sci. U.S.A.">
        <title>Comparative genomics of biotechnologically important yeasts.</title>
        <authorList>
            <person name="Riley R."/>
            <person name="Haridas S."/>
            <person name="Wolfe K.H."/>
            <person name="Lopes M.R."/>
            <person name="Hittinger C.T."/>
            <person name="Goeker M."/>
            <person name="Salamov A.A."/>
            <person name="Wisecaver J.H."/>
            <person name="Long T.M."/>
            <person name="Calvey C.H."/>
            <person name="Aerts A.L."/>
            <person name="Barry K.W."/>
            <person name="Choi C."/>
            <person name="Clum A."/>
            <person name="Coughlan A.Y."/>
            <person name="Deshpande S."/>
            <person name="Douglass A.P."/>
            <person name="Hanson S.J."/>
            <person name="Klenk H.-P."/>
            <person name="LaButti K.M."/>
            <person name="Lapidus A."/>
            <person name="Lindquist E.A."/>
            <person name="Lipzen A.M."/>
            <person name="Meier-Kolthoff J.P."/>
            <person name="Ohm R.A."/>
            <person name="Otillar R.P."/>
            <person name="Pangilinan J.L."/>
            <person name="Peng Y."/>
            <person name="Rokas A."/>
            <person name="Rosa C.A."/>
            <person name="Scheuner C."/>
            <person name="Sibirny A.A."/>
            <person name="Slot J.C."/>
            <person name="Stielow J.B."/>
            <person name="Sun H."/>
            <person name="Kurtzman C.P."/>
            <person name="Blackwell M."/>
            <person name="Grigoriev I.V."/>
            <person name="Jeffries T.W."/>
        </authorList>
    </citation>
    <scope>NUCLEOTIDE SEQUENCE [LARGE SCALE GENOMIC DNA]</scope>
    <source>
        <strain evidence="6 7">NRRL Y-11557</strain>
    </source>
</reference>
<dbReference type="InterPro" id="IPR003656">
    <property type="entry name" value="Znf_BED"/>
</dbReference>
<dbReference type="Pfam" id="PF02892">
    <property type="entry name" value="zf-BED"/>
    <property type="match status" value="1"/>
</dbReference>
<dbReference type="AlphaFoldDB" id="A0A1E3Q0H7"/>
<sequence>MSSRASDMLSQFDGELLEVLGSPIAQGPSSSLATSTATTTKPRRYSKVWLHTPVGRNEIILNNKGKQIWRCKYCSTEYQESGGTTSISNHLKLRHDIDISSAQEARTTLMQANIAEAFKSA</sequence>
<protein>
    <recommendedName>
        <fullName evidence="5">BED-type domain-containing protein</fullName>
    </recommendedName>
</protein>
<proteinExistence type="predicted"/>
<organism evidence="6 7">
    <name type="scientific">Lipomyces starkeyi NRRL Y-11557</name>
    <dbReference type="NCBI Taxonomy" id="675824"/>
    <lineage>
        <taxon>Eukaryota</taxon>
        <taxon>Fungi</taxon>
        <taxon>Dikarya</taxon>
        <taxon>Ascomycota</taxon>
        <taxon>Saccharomycotina</taxon>
        <taxon>Lipomycetes</taxon>
        <taxon>Lipomycetales</taxon>
        <taxon>Lipomycetaceae</taxon>
        <taxon>Lipomyces</taxon>
    </lineage>
</organism>
<evidence type="ECO:0000256" key="3">
    <source>
        <dbReference type="ARBA" id="ARBA00022833"/>
    </source>
</evidence>
<evidence type="ECO:0000313" key="6">
    <source>
        <dbReference type="EMBL" id="ODQ71004.1"/>
    </source>
</evidence>
<gene>
    <name evidence="6" type="ORF">LIPSTDRAFT_5047</name>
</gene>
<keyword evidence="7" id="KW-1185">Reference proteome</keyword>